<dbReference type="Gene3D" id="3.90.1150.10">
    <property type="entry name" value="Aspartate Aminotransferase, domain 1"/>
    <property type="match status" value="1"/>
</dbReference>
<dbReference type="InterPro" id="IPR015422">
    <property type="entry name" value="PyrdxlP-dep_Trfase_small"/>
</dbReference>
<keyword evidence="4" id="KW-0808">Transferase</keyword>
<dbReference type="Pfam" id="PF00155">
    <property type="entry name" value="Aminotran_1_2"/>
    <property type="match status" value="1"/>
</dbReference>
<evidence type="ECO:0000259" key="6">
    <source>
        <dbReference type="Pfam" id="PF00155"/>
    </source>
</evidence>
<evidence type="ECO:0000313" key="7">
    <source>
        <dbReference type="EMBL" id="KGM19236.1"/>
    </source>
</evidence>
<dbReference type="SUPFAM" id="SSF53383">
    <property type="entry name" value="PLP-dependent transferases"/>
    <property type="match status" value="1"/>
</dbReference>
<evidence type="ECO:0000313" key="8">
    <source>
        <dbReference type="Proteomes" id="UP000030145"/>
    </source>
</evidence>
<keyword evidence="3" id="KW-0032">Aminotransferase</keyword>
<evidence type="ECO:0000256" key="4">
    <source>
        <dbReference type="ARBA" id="ARBA00022679"/>
    </source>
</evidence>
<dbReference type="InterPro" id="IPR004839">
    <property type="entry name" value="Aminotransferase_I/II_large"/>
</dbReference>
<dbReference type="Gene3D" id="3.40.640.10">
    <property type="entry name" value="Type I PLP-dependent aspartate aminotransferase-like (Major domain)"/>
    <property type="match status" value="1"/>
</dbReference>
<dbReference type="EMBL" id="JRVJ01000003">
    <property type="protein sequence ID" value="KGM19236.1"/>
    <property type="molecule type" value="Genomic_DNA"/>
</dbReference>
<evidence type="ECO:0000256" key="5">
    <source>
        <dbReference type="ARBA" id="ARBA00022898"/>
    </source>
</evidence>
<comment type="cofactor">
    <cofactor evidence="1">
        <name>pyridoxal 5'-phosphate</name>
        <dbReference type="ChEBI" id="CHEBI:597326"/>
    </cofactor>
</comment>
<dbReference type="CDD" id="cd00609">
    <property type="entry name" value="AAT_like"/>
    <property type="match status" value="1"/>
</dbReference>
<accession>A0A0A2DQU6</accession>
<name>A0A0A2DQU6_9CORY</name>
<dbReference type="InterPro" id="IPR015424">
    <property type="entry name" value="PyrdxlP-dep_Trfase"/>
</dbReference>
<keyword evidence="8" id="KW-1185">Reference proteome</keyword>
<keyword evidence="5" id="KW-0663">Pyridoxal phosphate</keyword>
<feature type="domain" description="Aminotransferase class I/classII large" evidence="6">
    <location>
        <begin position="28"/>
        <end position="406"/>
    </location>
</feature>
<dbReference type="GO" id="GO:0016212">
    <property type="term" value="F:kynurenine-oxoglutarate transaminase activity"/>
    <property type="evidence" value="ECO:0007669"/>
    <property type="project" value="TreeGrafter"/>
</dbReference>
<evidence type="ECO:0000256" key="2">
    <source>
        <dbReference type="ARBA" id="ARBA00007441"/>
    </source>
</evidence>
<sequence>MEDPQEDHAAPATSIFTVMGALAAQHNAINLGQGAPDEDGPEEMRRIAADGIIGANTCNQYGPARGMASLREAIAADRAKRYGHQLDPETDIAITVGATEALASTILALTSPGNEVIVLEPAYDSYPAAIALAGAEMRAVPLRKVESSRDWELDREAVARAVTERTRMLILNTPHNPTGYVASSSDLQFIADLAIQHDLIVLTDEVYERLVFPDPDASDSPDQAASHIPLATLPGMRERTVSVASAGKLFNVTGWKVGWAMGPAHLIAQLEAIKQYLTFTGATPFQPAITWALNNADEWSDSWCGALRERRDELAQNLRGLGMDVYRAQGTYFLVSDIAPLIRADKTNGHHNAETWCKALPELAGVAAIPISAFTHTDAGQRATETLVRWTFCKAPDTLHEAMTRLCDWLGAKNES</sequence>
<protein>
    <recommendedName>
        <fullName evidence="6">Aminotransferase class I/classII large domain-containing protein</fullName>
    </recommendedName>
</protein>
<dbReference type="FunFam" id="3.40.640.10:FF:000024">
    <property type="entry name" value="Kynurenine--oxoglutarate transaminase 3"/>
    <property type="match status" value="1"/>
</dbReference>
<reference evidence="7 8" key="1">
    <citation type="submission" date="2014-10" db="EMBL/GenBank/DDBJ databases">
        <title>Whole Genome sequence of Corynebacterium auriscanis strain CIP 106629.</title>
        <authorList>
            <person name="Hassan S.S."/>
            <person name="Jamal S.B."/>
            <person name="Tiwari S."/>
            <person name="Oliveira L.D.C."/>
            <person name="Souza F."/>
            <person name="Mariano D.C."/>
            <person name="Almeida S."/>
            <person name="Dorella F."/>
            <person name="Pereira F."/>
            <person name="Carvalho A."/>
            <person name="Leal C.A."/>
            <person name="Soares S.D.C."/>
            <person name="Figueiredo H.C."/>
            <person name="Silva A."/>
            <person name="Azevedo V.A."/>
        </authorList>
    </citation>
    <scope>NUCLEOTIDE SEQUENCE [LARGE SCALE GENOMIC DNA]</scope>
    <source>
        <strain evidence="7 8">CIP 106629</strain>
    </source>
</reference>
<dbReference type="AlphaFoldDB" id="A0A0A2DQU6"/>
<dbReference type="PANTHER" id="PTHR43807:SF20">
    <property type="entry name" value="FI04487P"/>
    <property type="match status" value="1"/>
</dbReference>
<gene>
    <name evidence="7" type="ORF">MA47_02820</name>
</gene>
<comment type="similarity">
    <text evidence="2">Belongs to the class-I pyridoxal-phosphate-dependent aminotransferase family.</text>
</comment>
<dbReference type="GO" id="GO:0030170">
    <property type="term" value="F:pyridoxal phosphate binding"/>
    <property type="evidence" value="ECO:0007669"/>
    <property type="project" value="InterPro"/>
</dbReference>
<dbReference type="InterPro" id="IPR015421">
    <property type="entry name" value="PyrdxlP-dep_Trfase_major"/>
</dbReference>
<dbReference type="PANTHER" id="PTHR43807">
    <property type="entry name" value="FI04487P"/>
    <property type="match status" value="1"/>
</dbReference>
<dbReference type="Proteomes" id="UP000030145">
    <property type="component" value="Unassembled WGS sequence"/>
</dbReference>
<comment type="caution">
    <text evidence="7">The sequence shown here is derived from an EMBL/GenBank/DDBJ whole genome shotgun (WGS) entry which is preliminary data.</text>
</comment>
<evidence type="ECO:0000256" key="3">
    <source>
        <dbReference type="ARBA" id="ARBA00022576"/>
    </source>
</evidence>
<organism evidence="7 8">
    <name type="scientific">Corynebacterium auriscanis</name>
    <dbReference type="NCBI Taxonomy" id="99807"/>
    <lineage>
        <taxon>Bacteria</taxon>
        <taxon>Bacillati</taxon>
        <taxon>Actinomycetota</taxon>
        <taxon>Actinomycetes</taxon>
        <taxon>Mycobacteriales</taxon>
        <taxon>Corynebacteriaceae</taxon>
        <taxon>Corynebacterium</taxon>
    </lineage>
</organism>
<evidence type="ECO:0000256" key="1">
    <source>
        <dbReference type="ARBA" id="ARBA00001933"/>
    </source>
</evidence>
<dbReference type="InterPro" id="IPR051326">
    <property type="entry name" value="Kynurenine-oxoglutarate_AT"/>
</dbReference>
<proteinExistence type="inferred from homology"/>
<dbReference type="GO" id="GO:0005737">
    <property type="term" value="C:cytoplasm"/>
    <property type="evidence" value="ECO:0007669"/>
    <property type="project" value="TreeGrafter"/>
</dbReference>